<dbReference type="EMBL" id="JABBWD010000222">
    <property type="protein sequence ID" value="KAG1762671.1"/>
    <property type="molecule type" value="Genomic_DNA"/>
</dbReference>
<evidence type="ECO:0000313" key="2">
    <source>
        <dbReference type="EMBL" id="KAG1763207.1"/>
    </source>
</evidence>
<evidence type="ECO:0000313" key="1">
    <source>
        <dbReference type="EMBL" id="KAG1762671.1"/>
    </source>
</evidence>
<accession>A0A9P6ZFU9</accession>
<proteinExistence type="predicted"/>
<dbReference type="AlphaFoldDB" id="A0A9P6ZFU9"/>
<sequence length="405" mass="46295">MNDHRNTSIKVPEHLAAPGAREICAILAAIATLPVNTPLQLMVKSPVLQKSLMTNLANQENIDWLDHPNRTLTRTLVAHLRKRCTLTTLTDTTKSADKRSTEHAINLAKEGIAKDTYNDIVVTIDAPHELSGTKLCVGTQHLFYKNIRIIQSKYKQCRQTNMNMAQALHAIGDLNNATPTSDQVWSSIQNKDIPKSIRGFLWKSLHGAYKIGKFWDNIPQYKIRGQCGLCRIPESMEHILLYCDESLASRVIWKAAKDLWLQRETSWPEIRFGTILGCNLITLRNTEGKTKVGATRLFKILVLESAHLIWKLRCERAIRFDGDKDKYHSETEIYNKWIHAINMRLKFDRLLTDSMRYGKRAAKIDLVLKTWSGLLKDEDKLPDNWIRQAGVLVGMTPRRPPGRTR</sequence>
<comment type="caution">
    <text evidence="1">The sequence shown here is derived from an EMBL/GenBank/DDBJ whole genome shotgun (WGS) entry which is preliminary data.</text>
</comment>
<reference evidence="1" key="1">
    <citation type="journal article" date="2020" name="New Phytol.">
        <title>Comparative genomics reveals dynamic genome evolution in host specialist ectomycorrhizal fungi.</title>
        <authorList>
            <person name="Lofgren L.A."/>
            <person name="Nguyen N.H."/>
            <person name="Vilgalys R."/>
            <person name="Ruytinx J."/>
            <person name="Liao H.L."/>
            <person name="Branco S."/>
            <person name="Kuo A."/>
            <person name="LaButti K."/>
            <person name="Lipzen A."/>
            <person name="Andreopoulos W."/>
            <person name="Pangilinan J."/>
            <person name="Riley R."/>
            <person name="Hundley H."/>
            <person name="Na H."/>
            <person name="Barry K."/>
            <person name="Grigoriev I.V."/>
            <person name="Stajich J.E."/>
            <person name="Kennedy P.G."/>
        </authorList>
    </citation>
    <scope>NUCLEOTIDE SEQUENCE</scope>
    <source>
        <strain evidence="1">DOB743</strain>
    </source>
</reference>
<name>A0A9P6ZFU9_9AGAM</name>
<gene>
    <name evidence="2" type="ORF">EV702DRAFT_983021</name>
    <name evidence="1" type="ORF">EV702DRAFT_983598</name>
</gene>
<dbReference type="OrthoDB" id="3253907at2759"/>
<keyword evidence="3" id="KW-1185">Reference proteome</keyword>
<evidence type="ECO:0000313" key="3">
    <source>
        <dbReference type="Proteomes" id="UP000714275"/>
    </source>
</evidence>
<dbReference type="EMBL" id="JABBWD010000175">
    <property type="protein sequence ID" value="KAG1763207.1"/>
    <property type="molecule type" value="Genomic_DNA"/>
</dbReference>
<organism evidence="1 3">
    <name type="scientific">Suillus placidus</name>
    <dbReference type="NCBI Taxonomy" id="48579"/>
    <lineage>
        <taxon>Eukaryota</taxon>
        <taxon>Fungi</taxon>
        <taxon>Dikarya</taxon>
        <taxon>Basidiomycota</taxon>
        <taxon>Agaricomycotina</taxon>
        <taxon>Agaricomycetes</taxon>
        <taxon>Agaricomycetidae</taxon>
        <taxon>Boletales</taxon>
        <taxon>Suillineae</taxon>
        <taxon>Suillaceae</taxon>
        <taxon>Suillus</taxon>
    </lineage>
</organism>
<protein>
    <submittedName>
        <fullName evidence="1">Ribonuclease H-like protein</fullName>
    </submittedName>
</protein>
<dbReference type="Proteomes" id="UP000714275">
    <property type="component" value="Unassembled WGS sequence"/>
</dbReference>